<evidence type="ECO:0000256" key="3">
    <source>
        <dbReference type="ARBA" id="ARBA00022448"/>
    </source>
</evidence>
<evidence type="ECO:0000256" key="4">
    <source>
        <dbReference type="ARBA" id="ARBA00022729"/>
    </source>
</evidence>
<dbReference type="InterPro" id="IPR030678">
    <property type="entry name" value="Peptide/Ni-bd"/>
</dbReference>
<keyword evidence="4 5" id="KW-0732">Signal</keyword>
<keyword evidence="8" id="KW-1185">Reference proteome</keyword>
<accession>A0A916ZPC1</accession>
<dbReference type="RefSeq" id="WP_188909517.1">
    <property type="nucleotide sequence ID" value="NZ_BMIQ01000004.1"/>
</dbReference>
<dbReference type="AlphaFoldDB" id="A0A916ZPC1"/>
<reference evidence="7" key="2">
    <citation type="submission" date="2020-09" db="EMBL/GenBank/DDBJ databases">
        <authorList>
            <person name="Sun Q."/>
            <person name="Zhou Y."/>
        </authorList>
    </citation>
    <scope>NUCLEOTIDE SEQUENCE</scope>
    <source>
        <strain evidence="7">CGMCC 1.15367</strain>
    </source>
</reference>
<dbReference type="CDD" id="cd08504">
    <property type="entry name" value="PBP2_OppA"/>
    <property type="match status" value="1"/>
</dbReference>
<dbReference type="InterPro" id="IPR023765">
    <property type="entry name" value="SBP_5_CS"/>
</dbReference>
<gene>
    <name evidence="7" type="primary">oppA</name>
    <name evidence="7" type="ORF">GCM10011390_28270</name>
</gene>
<feature type="domain" description="Solute-binding protein family 5" evidence="6">
    <location>
        <begin position="69"/>
        <end position="449"/>
    </location>
</feature>
<dbReference type="Gene3D" id="3.40.190.10">
    <property type="entry name" value="Periplasmic binding protein-like II"/>
    <property type="match status" value="1"/>
</dbReference>
<comment type="similarity">
    <text evidence="2">Belongs to the bacterial solute-binding protein 5 family.</text>
</comment>
<dbReference type="GO" id="GO:0030288">
    <property type="term" value="C:outer membrane-bounded periplasmic space"/>
    <property type="evidence" value="ECO:0007669"/>
    <property type="project" value="TreeGrafter"/>
</dbReference>
<keyword evidence="3" id="KW-0813">Transport</keyword>
<dbReference type="GO" id="GO:0043190">
    <property type="term" value="C:ATP-binding cassette (ABC) transporter complex"/>
    <property type="evidence" value="ECO:0007669"/>
    <property type="project" value="InterPro"/>
</dbReference>
<evidence type="ECO:0000256" key="1">
    <source>
        <dbReference type="ARBA" id="ARBA00004418"/>
    </source>
</evidence>
<reference evidence="7" key="1">
    <citation type="journal article" date="2014" name="Int. J. Syst. Evol. Microbiol.">
        <title>Complete genome sequence of Corynebacterium casei LMG S-19264T (=DSM 44701T), isolated from a smear-ripened cheese.</title>
        <authorList>
            <consortium name="US DOE Joint Genome Institute (JGI-PGF)"/>
            <person name="Walter F."/>
            <person name="Albersmeier A."/>
            <person name="Kalinowski J."/>
            <person name="Ruckert C."/>
        </authorList>
    </citation>
    <scope>NUCLEOTIDE SEQUENCE</scope>
    <source>
        <strain evidence="7">CGMCC 1.15367</strain>
    </source>
</reference>
<evidence type="ECO:0000313" key="8">
    <source>
        <dbReference type="Proteomes" id="UP000644699"/>
    </source>
</evidence>
<dbReference type="Gene3D" id="3.10.105.10">
    <property type="entry name" value="Dipeptide-binding Protein, Domain 3"/>
    <property type="match status" value="1"/>
</dbReference>
<name>A0A916ZPC1_9HYPH</name>
<dbReference type="Pfam" id="PF00496">
    <property type="entry name" value="SBP_bac_5"/>
    <property type="match status" value="1"/>
</dbReference>
<dbReference type="PANTHER" id="PTHR30290">
    <property type="entry name" value="PERIPLASMIC BINDING COMPONENT OF ABC TRANSPORTER"/>
    <property type="match status" value="1"/>
</dbReference>
<dbReference type="InterPro" id="IPR039424">
    <property type="entry name" value="SBP_5"/>
</dbReference>
<dbReference type="GO" id="GO:0015833">
    <property type="term" value="P:peptide transport"/>
    <property type="evidence" value="ECO:0007669"/>
    <property type="project" value="TreeGrafter"/>
</dbReference>
<feature type="chain" id="PRO_5037733714" evidence="5">
    <location>
        <begin position="24"/>
        <end position="530"/>
    </location>
</feature>
<evidence type="ECO:0000256" key="2">
    <source>
        <dbReference type="ARBA" id="ARBA00005695"/>
    </source>
</evidence>
<dbReference type="SUPFAM" id="SSF53850">
    <property type="entry name" value="Periplasmic binding protein-like II"/>
    <property type="match status" value="1"/>
</dbReference>
<dbReference type="EMBL" id="BMIQ01000004">
    <property type="protein sequence ID" value="GGE07572.1"/>
    <property type="molecule type" value="Genomic_DNA"/>
</dbReference>
<dbReference type="GO" id="GO:1904680">
    <property type="term" value="F:peptide transmembrane transporter activity"/>
    <property type="evidence" value="ECO:0007669"/>
    <property type="project" value="TreeGrafter"/>
</dbReference>
<dbReference type="Proteomes" id="UP000644699">
    <property type="component" value="Unassembled WGS sequence"/>
</dbReference>
<dbReference type="PIRSF" id="PIRSF002741">
    <property type="entry name" value="MppA"/>
    <property type="match status" value="1"/>
</dbReference>
<evidence type="ECO:0000256" key="5">
    <source>
        <dbReference type="SAM" id="SignalP"/>
    </source>
</evidence>
<evidence type="ECO:0000259" key="6">
    <source>
        <dbReference type="Pfam" id="PF00496"/>
    </source>
</evidence>
<dbReference type="Gene3D" id="3.90.76.10">
    <property type="entry name" value="Dipeptide-binding Protein, Domain 1"/>
    <property type="match status" value="1"/>
</dbReference>
<comment type="subcellular location">
    <subcellularLocation>
        <location evidence="1">Periplasm</location>
    </subcellularLocation>
</comment>
<dbReference type="InterPro" id="IPR000914">
    <property type="entry name" value="SBP_5_dom"/>
</dbReference>
<dbReference type="FunFam" id="3.90.76.10:FF:000001">
    <property type="entry name" value="Oligopeptide ABC transporter substrate-binding protein"/>
    <property type="match status" value="1"/>
</dbReference>
<feature type="signal peptide" evidence="5">
    <location>
        <begin position="1"/>
        <end position="23"/>
    </location>
</feature>
<sequence length="530" mass="58568">MNRLSLARGTTLAALLLASTALASAETVLHRGNGGEPQTLDQAHTSIDVEGNVISDLYEGLVVYGPDGKPVPGAAESWTISDDKMVYTFKLRDNAKWSDGSPVTAEDFVFSYRRFEDPKEAAGYANLLYPIKNAEAISTKGMAVDQLGVKAVDAKTLEITLERPTPYLLELLAHYAVAPVNKASVEKNGKDFVKPGLMVSNGAFMLSENVANDHITVVKNPNYWDAANVKLDKVIFYPLEDQPAAVRRFQAGELDVNYYFPTDQTDYLRKQLGADQVHMSASLASYYYAFDTRHEPFNDVRVRKALAMAIDREFLSHEIFQDGQQPLYSAVPPGIATYGEPEKVDYAGLDQLDREDKAKELLKEAGYGEGGKPLKIDIRYNTNANHEKVATAVADNWKALGATVTLTNLDVKSHYAYLQEGGAFDVARAGWTADYADAESFLALNISTNKTFNYGHWSNPKYDAAMAASYKETDPAKRAAFLHEAEKILLAEEPVTTLMVFGSPWLVSNKIKGWQDNPVNYHLSKFLSKD</sequence>
<protein>
    <submittedName>
        <fullName evidence="7">ABC transporter substrate-binding protein</fullName>
    </submittedName>
</protein>
<dbReference type="PROSITE" id="PS01040">
    <property type="entry name" value="SBP_BACTERIAL_5"/>
    <property type="match status" value="1"/>
</dbReference>
<dbReference type="PANTHER" id="PTHR30290:SF10">
    <property type="entry name" value="PERIPLASMIC OLIGOPEPTIDE-BINDING PROTEIN-RELATED"/>
    <property type="match status" value="1"/>
</dbReference>
<organism evidence="7 8">
    <name type="scientific">Aureimonas endophytica</name>
    <dbReference type="NCBI Taxonomy" id="2027858"/>
    <lineage>
        <taxon>Bacteria</taxon>
        <taxon>Pseudomonadati</taxon>
        <taxon>Pseudomonadota</taxon>
        <taxon>Alphaproteobacteria</taxon>
        <taxon>Hyphomicrobiales</taxon>
        <taxon>Aurantimonadaceae</taxon>
        <taxon>Aureimonas</taxon>
    </lineage>
</organism>
<evidence type="ECO:0000313" key="7">
    <source>
        <dbReference type="EMBL" id="GGE07572.1"/>
    </source>
</evidence>
<proteinExistence type="inferred from homology"/>
<comment type="caution">
    <text evidence="7">The sequence shown here is derived from an EMBL/GenBank/DDBJ whole genome shotgun (WGS) entry which is preliminary data.</text>
</comment>